<feature type="transmembrane region" description="Helical" evidence="1">
    <location>
        <begin position="143"/>
        <end position="172"/>
    </location>
</feature>
<keyword evidence="1" id="KW-1133">Transmembrane helix</keyword>
<name>A0A8S1DD20_9INSE</name>
<reference evidence="2 3" key="1">
    <citation type="submission" date="2020-04" db="EMBL/GenBank/DDBJ databases">
        <authorList>
            <person name="Alioto T."/>
            <person name="Alioto T."/>
            <person name="Gomez Garrido J."/>
        </authorList>
    </citation>
    <scope>NUCLEOTIDE SEQUENCE [LARGE SCALE GENOMIC DNA]</scope>
</reference>
<keyword evidence="1" id="KW-0812">Transmembrane</keyword>
<keyword evidence="3" id="KW-1185">Reference proteome</keyword>
<sequence>MPVIFSSATFSSIFKIFTRVLLFVMSYSVGAKTRNQWQQAGLAEKLQSSLLLRVLAFVQACASCIHVTEAAAWLTVRMFGQHLYYLIDEGKFTTQGYDFVNSVLFVAVVGWSISIFIPENYFQKIGNHQNCGALIEMLDRLFWVLNCVIGVQLMLKSCCLLSLMVFCVSRIITFSPLYLENPTWHISAFFLMALLGSPLRQKTIVDLILHSD</sequence>
<evidence type="ECO:0000256" key="1">
    <source>
        <dbReference type="SAM" id="Phobius"/>
    </source>
</evidence>
<comment type="caution">
    <text evidence="2">The sequence shown here is derived from an EMBL/GenBank/DDBJ whole genome shotgun (WGS) entry which is preliminary data.</text>
</comment>
<evidence type="ECO:0000313" key="2">
    <source>
        <dbReference type="EMBL" id="CAB3380434.1"/>
    </source>
</evidence>
<proteinExistence type="predicted"/>
<protein>
    <submittedName>
        <fullName evidence="2">Uncharacterized protein</fullName>
    </submittedName>
</protein>
<gene>
    <name evidence="2" type="ORF">CLODIP_2_CD12680</name>
</gene>
<organism evidence="2 3">
    <name type="scientific">Cloeon dipterum</name>
    <dbReference type="NCBI Taxonomy" id="197152"/>
    <lineage>
        <taxon>Eukaryota</taxon>
        <taxon>Metazoa</taxon>
        <taxon>Ecdysozoa</taxon>
        <taxon>Arthropoda</taxon>
        <taxon>Hexapoda</taxon>
        <taxon>Insecta</taxon>
        <taxon>Pterygota</taxon>
        <taxon>Palaeoptera</taxon>
        <taxon>Ephemeroptera</taxon>
        <taxon>Pisciforma</taxon>
        <taxon>Baetidae</taxon>
        <taxon>Cloeon</taxon>
    </lineage>
</organism>
<evidence type="ECO:0000313" key="3">
    <source>
        <dbReference type="Proteomes" id="UP000494165"/>
    </source>
</evidence>
<dbReference type="EMBL" id="CADEPI010000208">
    <property type="protein sequence ID" value="CAB3380434.1"/>
    <property type="molecule type" value="Genomic_DNA"/>
</dbReference>
<feature type="transmembrane region" description="Helical" evidence="1">
    <location>
        <begin position="12"/>
        <end position="29"/>
    </location>
</feature>
<feature type="transmembrane region" description="Helical" evidence="1">
    <location>
        <begin position="99"/>
        <end position="122"/>
    </location>
</feature>
<accession>A0A8S1DD20</accession>
<dbReference type="Proteomes" id="UP000494165">
    <property type="component" value="Unassembled WGS sequence"/>
</dbReference>
<dbReference type="AlphaFoldDB" id="A0A8S1DD20"/>
<keyword evidence="1" id="KW-0472">Membrane</keyword>